<evidence type="ECO:0000313" key="4">
    <source>
        <dbReference type="Proteomes" id="UP001295423"/>
    </source>
</evidence>
<keyword evidence="4" id="KW-1185">Reference proteome</keyword>
<dbReference type="Proteomes" id="UP001295423">
    <property type="component" value="Unassembled WGS sequence"/>
</dbReference>
<dbReference type="EMBL" id="CAKOGP040002180">
    <property type="protein sequence ID" value="CAJ1964303.1"/>
    <property type="molecule type" value="Genomic_DNA"/>
</dbReference>
<feature type="region of interest" description="Disordered" evidence="1">
    <location>
        <begin position="561"/>
        <end position="662"/>
    </location>
</feature>
<feature type="region of interest" description="Disordered" evidence="1">
    <location>
        <begin position="200"/>
        <end position="389"/>
    </location>
</feature>
<name>A0AAD2G684_9STRA</name>
<feature type="compositionally biased region" description="Basic and acidic residues" evidence="1">
    <location>
        <begin position="68"/>
        <end position="97"/>
    </location>
</feature>
<feature type="compositionally biased region" description="Low complexity" evidence="1">
    <location>
        <begin position="23"/>
        <end position="35"/>
    </location>
</feature>
<dbReference type="AlphaFoldDB" id="A0AAD2G684"/>
<organism evidence="3 4">
    <name type="scientific">Cylindrotheca closterium</name>
    <dbReference type="NCBI Taxonomy" id="2856"/>
    <lineage>
        <taxon>Eukaryota</taxon>
        <taxon>Sar</taxon>
        <taxon>Stramenopiles</taxon>
        <taxon>Ochrophyta</taxon>
        <taxon>Bacillariophyta</taxon>
        <taxon>Bacillariophyceae</taxon>
        <taxon>Bacillariophycidae</taxon>
        <taxon>Bacillariales</taxon>
        <taxon>Bacillariaceae</taxon>
        <taxon>Cylindrotheca</taxon>
    </lineage>
</organism>
<gene>
    <name evidence="3" type="ORF">CYCCA115_LOCUS20565</name>
</gene>
<evidence type="ECO:0000313" key="3">
    <source>
        <dbReference type="EMBL" id="CAJ1964303.1"/>
    </source>
</evidence>
<evidence type="ECO:0000256" key="1">
    <source>
        <dbReference type="SAM" id="MobiDB-lite"/>
    </source>
</evidence>
<dbReference type="InterPro" id="IPR049227">
    <property type="entry name" value="DUF6824"/>
</dbReference>
<feature type="region of interest" description="Disordered" evidence="1">
    <location>
        <begin position="1"/>
        <end position="97"/>
    </location>
</feature>
<feature type="compositionally biased region" description="Basic residues" evidence="1">
    <location>
        <begin position="239"/>
        <end position="252"/>
    </location>
</feature>
<sequence length="750" mass="82257">MPTETMAFTEPVKDEIESPEQPTTTTTTTTTTKTTTAEEVVKEDSKTLEPSPSVPKDSKTPVLETPTVDEKQPEEEKKEEATESVEPLDKEAKTDNKTMSEGVEVILDAGNGSTILDQDQNVFRAPNPVRPRAMRAHPHDVKGSASYGYGPADYHQSPYPYAPSTSFDEGGYPPMTASHYSPHVQYPHPAMHVGDVNVISPSHKEHAPSSHRPPMTPRRGGGGHHSYQYPPASPVSRPGGHHSPPRMRGYHMRRPEGPYSAAVRSRSHPPSHGPPTHIRHPEEEAWGYSPEQRPRPPIVAETSFDSEHYPSHASHASNPATPNAPHYGPPMHHDGGSAYHHHHQQGFQGGSFGSFESPAPGYYAEQQRGHYGRPSPHYPPPESPYTPYSQHGYPGYSPGGYRDYYSPHSDYHRRYAHSYEDEYGHGGKKNDSGMILPKAAQEIDFEVTDPPMEPIIPASKTPLCESPADVNSYDVLCGRGGGTNSQIGNRRFRKLVQEFQPTYLLARRKEKPLLARTIVLIIRKRGGRFLKKDEETGELYEVGDVKAEAKTSQALREGLDVRATKSAASSIMDKKKKKKSSSSLTEEEKEVDAMSPASHTDSPVGVTEMKSGGRPAAEAPPSLPTLAQDQPAPTPPSPPSPNSVHFRKRRRMRSGDASVGAGAGCGMGFQDKLFPDFCPPRADLGRVASPTMEMAMDMSHTRHEMKFEDDIYAHGPPPPQQQRAGCGGIAFDIVTGAAASSFCMGPRKWR</sequence>
<feature type="domain" description="DUF6824" evidence="2">
    <location>
        <begin position="474"/>
        <end position="557"/>
    </location>
</feature>
<evidence type="ECO:0000259" key="2">
    <source>
        <dbReference type="Pfam" id="PF20710"/>
    </source>
</evidence>
<dbReference type="Pfam" id="PF20710">
    <property type="entry name" value="DUF6824"/>
    <property type="match status" value="1"/>
</dbReference>
<comment type="caution">
    <text evidence="3">The sequence shown here is derived from an EMBL/GenBank/DDBJ whole genome shotgun (WGS) entry which is preliminary data.</text>
</comment>
<accession>A0AAD2G684</accession>
<protein>
    <recommendedName>
        <fullName evidence="2">DUF6824 domain-containing protein</fullName>
    </recommendedName>
</protein>
<reference evidence="3" key="1">
    <citation type="submission" date="2023-08" db="EMBL/GenBank/DDBJ databases">
        <authorList>
            <person name="Audoor S."/>
            <person name="Bilcke G."/>
        </authorList>
    </citation>
    <scope>NUCLEOTIDE SEQUENCE</scope>
</reference>
<feature type="compositionally biased region" description="Pro residues" evidence="1">
    <location>
        <begin position="632"/>
        <end position="641"/>
    </location>
</feature>
<proteinExistence type="predicted"/>